<organism evidence="2 3">
    <name type="scientific">Caerostris extrusa</name>
    <name type="common">Bark spider</name>
    <name type="synonym">Caerostris bankana</name>
    <dbReference type="NCBI Taxonomy" id="172846"/>
    <lineage>
        <taxon>Eukaryota</taxon>
        <taxon>Metazoa</taxon>
        <taxon>Ecdysozoa</taxon>
        <taxon>Arthropoda</taxon>
        <taxon>Chelicerata</taxon>
        <taxon>Arachnida</taxon>
        <taxon>Araneae</taxon>
        <taxon>Araneomorphae</taxon>
        <taxon>Entelegynae</taxon>
        <taxon>Araneoidea</taxon>
        <taxon>Araneidae</taxon>
        <taxon>Caerostris</taxon>
    </lineage>
</organism>
<evidence type="ECO:0000313" key="2">
    <source>
        <dbReference type="EMBL" id="GIX70359.1"/>
    </source>
</evidence>
<evidence type="ECO:0000256" key="1">
    <source>
        <dbReference type="SAM" id="MobiDB-lite"/>
    </source>
</evidence>
<reference evidence="2 3" key="1">
    <citation type="submission" date="2021-06" db="EMBL/GenBank/DDBJ databases">
        <title>Caerostris extrusa draft genome.</title>
        <authorList>
            <person name="Kono N."/>
            <person name="Arakawa K."/>
        </authorList>
    </citation>
    <scope>NUCLEOTIDE SEQUENCE [LARGE SCALE GENOMIC DNA]</scope>
</reference>
<dbReference type="Proteomes" id="UP001054945">
    <property type="component" value="Unassembled WGS sequence"/>
</dbReference>
<name>A0AAV4MD64_CAEEX</name>
<gene>
    <name evidence="2" type="ORF">CEXT_57241</name>
</gene>
<accession>A0AAV4MD64</accession>
<keyword evidence="3" id="KW-1185">Reference proteome</keyword>
<dbReference type="EMBL" id="BPLR01019671">
    <property type="protein sequence ID" value="GIX70359.1"/>
    <property type="molecule type" value="Genomic_DNA"/>
</dbReference>
<feature type="region of interest" description="Disordered" evidence="1">
    <location>
        <begin position="55"/>
        <end position="92"/>
    </location>
</feature>
<comment type="caution">
    <text evidence="2">The sequence shown here is derived from an EMBL/GenBank/DDBJ whole genome shotgun (WGS) entry which is preliminary data.</text>
</comment>
<sequence>MVKYKDPSISGIVGYAIGMVETWRTLRVFKTDAREPVVNQAILLQKHVAGNVKKIHEPKKKGGETEKELTTEIQDLERERGDTPFAFSDREP</sequence>
<evidence type="ECO:0000313" key="3">
    <source>
        <dbReference type="Proteomes" id="UP001054945"/>
    </source>
</evidence>
<proteinExistence type="predicted"/>
<feature type="compositionally biased region" description="Basic and acidic residues" evidence="1">
    <location>
        <begin position="60"/>
        <end position="92"/>
    </location>
</feature>
<protein>
    <submittedName>
        <fullName evidence="2">Uncharacterized protein</fullName>
    </submittedName>
</protein>
<dbReference type="AlphaFoldDB" id="A0AAV4MD64"/>